<evidence type="ECO:0000256" key="2">
    <source>
        <dbReference type="ARBA" id="ARBA00006156"/>
    </source>
</evidence>
<evidence type="ECO:0000256" key="1">
    <source>
        <dbReference type="ARBA" id="ARBA00004651"/>
    </source>
</evidence>
<dbReference type="EMBL" id="DAAXOJ010000008">
    <property type="protein sequence ID" value="HAG1892157.1"/>
    <property type="molecule type" value="Genomic_DNA"/>
</dbReference>
<name>A0A759KBG4_SALER</name>
<dbReference type="GO" id="GO:0009306">
    <property type="term" value="P:protein secretion"/>
    <property type="evidence" value="ECO:0007669"/>
    <property type="project" value="InterPro"/>
</dbReference>
<dbReference type="InterPro" id="IPR002191">
    <property type="entry name" value="Bac_export_3"/>
</dbReference>
<dbReference type="NCBIfam" id="TIGR01403">
    <property type="entry name" value="fliQ_rel_III"/>
    <property type="match status" value="1"/>
</dbReference>
<dbReference type="PRINTS" id="PR00952">
    <property type="entry name" value="TYPE3IMQPROT"/>
</dbReference>
<evidence type="ECO:0000256" key="5">
    <source>
        <dbReference type="ARBA" id="ARBA00022989"/>
    </source>
</evidence>
<proteinExistence type="inferred from homology"/>
<evidence type="ECO:0000256" key="7">
    <source>
        <dbReference type="ARBA" id="ARBA00023136"/>
    </source>
</evidence>
<comment type="caution">
    <text evidence="11">The sequence shown here is derived from an EMBL/GenBank/DDBJ whole genome shotgun (WGS) entry which is preliminary data.</text>
</comment>
<keyword evidence="6" id="KW-0843">Virulence</keyword>
<dbReference type="AlphaFoldDB" id="A0A759KBG4"/>
<dbReference type="PANTHER" id="PTHR34040">
    <property type="entry name" value="FLAGELLAR BIOSYNTHETIC PROTEIN FLIQ"/>
    <property type="match status" value="1"/>
</dbReference>
<comment type="similarity">
    <text evidence="2">Belongs to the FliQ/MopD/SpaQ family.</text>
</comment>
<dbReference type="NCBIfam" id="NF011861">
    <property type="entry name" value="PRK15333.1"/>
    <property type="match status" value="1"/>
</dbReference>
<protein>
    <recommendedName>
        <fullName evidence="9">Surface presentation of antigens protein SpaQ</fullName>
    </recommendedName>
</protein>
<evidence type="ECO:0000256" key="8">
    <source>
        <dbReference type="ARBA" id="ARBA00037289"/>
    </source>
</evidence>
<evidence type="ECO:0000256" key="3">
    <source>
        <dbReference type="ARBA" id="ARBA00022475"/>
    </source>
</evidence>
<feature type="transmembrane region" description="Helical" evidence="10">
    <location>
        <begin position="53"/>
        <end position="75"/>
    </location>
</feature>
<accession>A0A759KBG4</accession>
<feature type="transmembrane region" description="Helical" evidence="10">
    <location>
        <begin position="12"/>
        <end position="33"/>
    </location>
</feature>
<gene>
    <name evidence="11" type="ORF">G8W59_004222</name>
</gene>
<keyword evidence="3" id="KW-1003">Cell membrane</keyword>
<evidence type="ECO:0000256" key="4">
    <source>
        <dbReference type="ARBA" id="ARBA00022692"/>
    </source>
</evidence>
<comment type="subcellular location">
    <subcellularLocation>
        <location evidence="1">Cell membrane</location>
        <topology evidence="1">Multi-pass membrane protein</topology>
    </subcellularLocation>
</comment>
<dbReference type="Pfam" id="PF01313">
    <property type="entry name" value="Bac_export_3"/>
    <property type="match status" value="1"/>
</dbReference>
<evidence type="ECO:0000256" key="10">
    <source>
        <dbReference type="SAM" id="Phobius"/>
    </source>
</evidence>
<comment type="function">
    <text evidence="8">Involved in a secretory pathway responsible for the surface presentation of determinants needed for the entry of Salmonella species into mammalian cells.</text>
</comment>
<evidence type="ECO:0000256" key="9">
    <source>
        <dbReference type="ARBA" id="ARBA00041114"/>
    </source>
</evidence>
<sequence>MSELVYAGNKALYLMLCLSAWPVAVATIIGLLVGICQTVTQLQEQTLPFGLKLLGICICFFLLSGWYGDILLGFGKDMMRLALSRG</sequence>
<keyword evidence="5 10" id="KW-1133">Transmembrane helix</keyword>
<dbReference type="GO" id="GO:0005886">
    <property type="term" value="C:plasma membrane"/>
    <property type="evidence" value="ECO:0007669"/>
    <property type="project" value="UniProtKB-SubCell"/>
</dbReference>
<keyword evidence="4 10" id="KW-0812">Transmembrane</keyword>
<evidence type="ECO:0000313" key="11">
    <source>
        <dbReference type="EMBL" id="HAG1892157.1"/>
    </source>
</evidence>
<keyword evidence="7 10" id="KW-0472">Membrane</keyword>
<reference evidence="11" key="1">
    <citation type="journal article" date="2018" name="Genome Biol.">
        <title>SKESA: strategic k-mer extension for scrupulous assemblies.</title>
        <authorList>
            <person name="Souvorov A."/>
            <person name="Agarwala R."/>
            <person name="Lipman D.J."/>
        </authorList>
    </citation>
    <scope>NUCLEOTIDE SEQUENCE</scope>
    <source>
        <strain evidence="11">MA.CK_94/00000542</strain>
    </source>
</reference>
<reference evidence="11" key="2">
    <citation type="submission" date="2020-02" db="EMBL/GenBank/DDBJ databases">
        <authorList>
            <consortium name="NCBI Pathogen Detection Project"/>
        </authorList>
    </citation>
    <scope>NUCLEOTIDE SEQUENCE</scope>
    <source>
        <strain evidence="11">MA.CK_94/00000542</strain>
    </source>
</reference>
<dbReference type="PANTHER" id="PTHR34040:SF7">
    <property type="entry name" value="SURFACE PRESENTATION OF ANTIGENS PROTEIN SPAQ"/>
    <property type="match status" value="1"/>
</dbReference>
<organism evidence="11">
    <name type="scientific">Salmonella enterica</name>
    <name type="common">Salmonella choleraesuis</name>
    <dbReference type="NCBI Taxonomy" id="28901"/>
    <lineage>
        <taxon>Bacteria</taxon>
        <taxon>Pseudomonadati</taxon>
        <taxon>Pseudomonadota</taxon>
        <taxon>Gammaproteobacteria</taxon>
        <taxon>Enterobacterales</taxon>
        <taxon>Enterobacteriaceae</taxon>
        <taxon>Salmonella</taxon>
    </lineage>
</organism>
<dbReference type="InterPro" id="IPR006306">
    <property type="entry name" value="T3SS_HrpO"/>
</dbReference>
<evidence type="ECO:0000256" key="6">
    <source>
        <dbReference type="ARBA" id="ARBA00023026"/>
    </source>
</evidence>